<evidence type="ECO:0000256" key="6">
    <source>
        <dbReference type="RuleBase" id="RU362042"/>
    </source>
</evidence>
<keyword evidence="9" id="KW-1185">Reference proteome</keyword>
<keyword evidence="6" id="KW-0645">Protease</keyword>
<dbReference type="NCBIfam" id="TIGR02227">
    <property type="entry name" value="sigpep_I_bact"/>
    <property type="match status" value="1"/>
</dbReference>
<comment type="subcellular location">
    <subcellularLocation>
        <location evidence="6">Membrane</location>
        <topology evidence="6">Multi-pass membrane protein</topology>
    </subcellularLocation>
</comment>
<gene>
    <name evidence="8" type="primary">lepB_1</name>
    <name evidence="8" type="ORF">GCM10009111_20730</name>
</gene>
<evidence type="ECO:0000259" key="7">
    <source>
        <dbReference type="Pfam" id="PF10502"/>
    </source>
</evidence>
<comment type="caution">
    <text evidence="8">The sequence shown here is derived from an EMBL/GenBank/DDBJ whole genome shotgun (WGS) entry which is preliminary data.</text>
</comment>
<evidence type="ECO:0000313" key="9">
    <source>
        <dbReference type="Proteomes" id="UP001500021"/>
    </source>
</evidence>
<dbReference type="CDD" id="cd06530">
    <property type="entry name" value="S26_SPase_I"/>
    <property type="match status" value="1"/>
</dbReference>
<dbReference type="Proteomes" id="UP001500021">
    <property type="component" value="Unassembled WGS sequence"/>
</dbReference>
<dbReference type="RefSeq" id="WP_215981327.1">
    <property type="nucleotide sequence ID" value="NZ_BAAAFA010000006.1"/>
</dbReference>
<proteinExistence type="inferred from homology"/>
<accession>A0ABN1L7Q7</accession>
<dbReference type="PROSITE" id="PS00761">
    <property type="entry name" value="SPASE_I_3"/>
    <property type="match status" value="1"/>
</dbReference>
<dbReference type="PANTHER" id="PTHR43390:SF1">
    <property type="entry name" value="CHLOROPLAST PROCESSING PEPTIDASE"/>
    <property type="match status" value="1"/>
</dbReference>
<evidence type="ECO:0000256" key="4">
    <source>
        <dbReference type="ARBA" id="ARBA00019232"/>
    </source>
</evidence>
<dbReference type="EMBL" id="BAAAFA010000006">
    <property type="protein sequence ID" value="GAA0818256.1"/>
    <property type="molecule type" value="Genomic_DNA"/>
</dbReference>
<dbReference type="InterPro" id="IPR000223">
    <property type="entry name" value="Pept_S26A_signal_pept_1"/>
</dbReference>
<evidence type="ECO:0000256" key="3">
    <source>
        <dbReference type="ARBA" id="ARBA00013208"/>
    </source>
</evidence>
<comment type="similarity">
    <text evidence="2 6">Belongs to the peptidase S26 family.</text>
</comment>
<dbReference type="EC" id="3.4.21.89" evidence="3 6"/>
<comment type="catalytic activity">
    <reaction evidence="1 6">
        <text>Cleavage of hydrophobic, N-terminal signal or leader sequences from secreted and periplasmic proteins.</text>
        <dbReference type="EC" id="3.4.21.89"/>
    </reaction>
</comment>
<keyword evidence="5 6" id="KW-0378">Hydrolase</keyword>
<dbReference type="InterPro" id="IPR019533">
    <property type="entry name" value="Peptidase_S26"/>
</dbReference>
<reference evidence="8 9" key="1">
    <citation type="journal article" date="2019" name="Int. J. Syst. Evol. Microbiol.">
        <title>The Global Catalogue of Microorganisms (GCM) 10K type strain sequencing project: providing services to taxonomists for standard genome sequencing and annotation.</title>
        <authorList>
            <consortium name="The Broad Institute Genomics Platform"/>
            <consortium name="The Broad Institute Genome Sequencing Center for Infectious Disease"/>
            <person name="Wu L."/>
            <person name="Ma J."/>
        </authorList>
    </citation>
    <scope>NUCLEOTIDE SEQUENCE [LARGE SCALE GENOMIC DNA]</scope>
    <source>
        <strain evidence="8 9">JCM 15608</strain>
    </source>
</reference>
<protein>
    <recommendedName>
        <fullName evidence="4 6">Signal peptidase I</fullName>
        <ecNumber evidence="3 6">3.4.21.89</ecNumber>
    </recommendedName>
</protein>
<dbReference type="PANTHER" id="PTHR43390">
    <property type="entry name" value="SIGNAL PEPTIDASE I"/>
    <property type="match status" value="1"/>
</dbReference>
<feature type="domain" description="Peptidase S26" evidence="7">
    <location>
        <begin position="17"/>
        <end position="214"/>
    </location>
</feature>
<organism evidence="8 9">
    <name type="scientific">Colwellia asteriadis</name>
    <dbReference type="NCBI Taxonomy" id="517723"/>
    <lineage>
        <taxon>Bacteria</taxon>
        <taxon>Pseudomonadati</taxon>
        <taxon>Pseudomonadota</taxon>
        <taxon>Gammaproteobacteria</taxon>
        <taxon>Alteromonadales</taxon>
        <taxon>Colwelliaceae</taxon>
        <taxon>Colwellia</taxon>
    </lineage>
</organism>
<evidence type="ECO:0000256" key="5">
    <source>
        <dbReference type="ARBA" id="ARBA00022801"/>
    </source>
</evidence>
<dbReference type="Pfam" id="PF10502">
    <property type="entry name" value="Peptidase_S26"/>
    <property type="match status" value="1"/>
</dbReference>
<dbReference type="InterPro" id="IPR019758">
    <property type="entry name" value="Pept_S26A_signal_pept_1_CS"/>
</dbReference>
<evidence type="ECO:0000256" key="2">
    <source>
        <dbReference type="ARBA" id="ARBA00009370"/>
    </source>
</evidence>
<dbReference type="InterPro" id="IPR019757">
    <property type="entry name" value="Pept_S26A_signal_pept_1_Lys-AS"/>
</dbReference>
<sequence>MRFIKNFSLRQFYQNNKQLFLFILLMSVFRSAFADWYTVPTGSMQPTIEEGDRIVVNKMAYDLRLPFSNVSLLNTGEPKHGEIIVFESKAANMRLIKRVVGLPGDTIAMKNEVLYINGIAQTYQRSTQNNNLDSNSSQNNHTQNAVTLLNENLVDITHQIKIDNNASNQLSSFGPVIVPQGHYLVLGDNRRHSADSRVYGFVPREELKGKATAIAFSVDYDNYYLPKKERFFQSLYL</sequence>
<dbReference type="PROSITE" id="PS00760">
    <property type="entry name" value="SPASE_I_2"/>
    <property type="match status" value="1"/>
</dbReference>
<evidence type="ECO:0000256" key="1">
    <source>
        <dbReference type="ARBA" id="ARBA00000677"/>
    </source>
</evidence>
<name>A0ABN1L7Q7_9GAMM</name>
<evidence type="ECO:0000313" key="8">
    <source>
        <dbReference type="EMBL" id="GAA0818256.1"/>
    </source>
</evidence>